<protein>
    <recommendedName>
        <fullName evidence="1">Sialidase domain-containing protein</fullName>
    </recommendedName>
</protein>
<organism evidence="2">
    <name type="scientific">marine sediment metagenome</name>
    <dbReference type="NCBI Taxonomy" id="412755"/>
    <lineage>
        <taxon>unclassified sequences</taxon>
        <taxon>metagenomes</taxon>
        <taxon>ecological metagenomes</taxon>
    </lineage>
</organism>
<dbReference type="Gene3D" id="2.120.10.10">
    <property type="match status" value="1"/>
</dbReference>
<evidence type="ECO:0000259" key="1">
    <source>
        <dbReference type="Pfam" id="PF13088"/>
    </source>
</evidence>
<name>A0A0F9JRX1_9ZZZZ</name>
<gene>
    <name evidence="2" type="ORF">LCGC14_1725030</name>
</gene>
<proteinExistence type="predicted"/>
<dbReference type="InterPro" id="IPR036278">
    <property type="entry name" value="Sialidase_sf"/>
</dbReference>
<evidence type="ECO:0000313" key="2">
    <source>
        <dbReference type="EMBL" id="KKM08321.1"/>
    </source>
</evidence>
<comment type="caution">
    <text evidence="2">The sequence shown here is derived from an EMBL/GenBank/DDBJ whole genome shotgun (WGS) entry which is preliminary data.</text>
</comment>
<feature type="domain" description="Sialidase" evidence="1">
    <location>
        <begin position="72"/>
        <end position="250"/>
    </location>
</feature>
<accession>A0A0F9JRX1</accession>
<dbReference type="Pfam" id="PF13088">
    <property type="entry name" value="BNR_2"/>
    <property type="match status" value="1"/>
</dbReference>
<dbReference type="EMBL" id="LAZR01015577">
    <property type="protein sequence ID" value="KKM08321.1"/>
    <property type="molecule type" value="Genomic_DNA"/>
</dbReference>
<feature type="non-terminal residue" evidence="2">
    <location>
        <position position="250"/>
    </location>
</feature>
<dbReference type="PANTHER" id="PTHR43752:SF2">
    <property type="entry name" value="BNR_ASP-BOX REPEAT FAMILY PROTEIN"/>
    <property type="match status" value="1"/>
</dbReference>
<sequence length="250" mass="27552">MSTKVRITLLALALALYAPALLADRPEWPMPRVRAALPGSGNPLYKEAFINPASDGTMSHVASLAPLERGGMAAAWYSGSREGARDVSIYLSWLNPDTGLWSKPRKVMDRAKASRDLGRYVKKVGNAMLHSEPNGKLWMFYSTMAVGGWSMSRVSYTSSLDGGLTWERSKPLHLGPALNLTNNVKNRPVTLDDGSFLIPAYHELARKFSVAVRFDPDTERYEKRRMSQSGRNIQPAIVEGPGGTLTALFR</sequence>
<dbReference type="InterPro" id="IPR011040">
    <property type="entry name" value="Sialidase"/>
</dbReference>
<dbReference type="SUPFAM" id="SSF50939">
    <property type="entry name" value="Sialidases"/>
    <property type="match status" value="1"/>
</dbReference>
<dbReference type="CDD" id="cd15482">
    <property type="entry name" value="Sialidase_non-viral"/>
    <property type="match status" value="1"/>
</dbReference>
<reference evidence="2" key="1">
    <citation type="journal article" date="2015" name="Nature">
        <title>Complex archaea that bridge the gap between prokaryotes and eukaryotes.</title>
        <authorList>
            <person name="Spang A."/>
            <person name="Saw J.H."/>
            <person name="Jorgensen S.L."/>
            <person name="Zaremba-Niedzwiedzka K."/>
            <person name="Martijn J."/>
            <person name="Lind A.E."/>
            <person name="van Eijk R."/>
            <person name="Schleper C."/>
            <person name="Guy L."/>
            <person name="Ettema T.J."/>
        </authorList>
    </citation>
    <scope>NUCLEOTIDE SEQUENCE</scope>
</reference>
<dbReference type="AlphaFoldDB" id="A0A0F9JRX1"/>
<dbReference type="PANTHER" id="PTHR43752">
    <property type="entry name" value="BNR/ASP-BOX REPEAT FAMILY PROTEIN"/>
    <property type="match status" value="1"/>
</dbReference>